<dbReference type="AlphaFoldDB" id="A0A0E9S5N1"/>
<proteinExistence type="predicted"/>
<sequence>MVCGSDDLTSSGLGTGNCNLVCVQLNV</sequence>
<accession>A0A0E9S5N1</accession>
<protein>
    <submittedName>
        <fullName evidence="1">Uncharacterized protein</fullName>
    </submittedName>
</protein>
<dbReference type="EMBL" id="GBXM01072612">
    <property type="protein sequence ID" value="JAH35965.1"/>
    <property type="molecule type" value="Transcribed_RNA"/>
</dbReference>
<reference evidence="1" key="2">
    <citation type="journal article" date="2015" name="Fish Shellfish Immunol.">
        <title>Early steps in the European eel (Anguilla anguilla)-Vibrio vulnificus interaction in the gills: Role of the RtxA13 toxin.</title>
        <authorList>
            <person name="Callol A."/>
            <person name="Pajuelo D."/>
            <person name="Ebbesson L."/>
            <person name="Teles M."/>
            <person name="MacKenzie S."/>
            <person name="Amaro C."/>
        </authorList>
    </citation>
    <scope>NUCLEOTIDE SEQUENCE</scope>
</reference>
<evidence type="ECO:0000313" key="1">
    <source>
        <dbReference type="EMBL" id="JAH35965.1"/>
    </source>
</evidence>
<organism evidence="1">
    <name type="scientific">Anguilla anguilla</name>
    <name type="common">European freshwater eel</name>
    <name type="synonym">Muraena anguilla</name>
    <dbReference type="NCBI Taxonomy" id="7936"/>
    <lineage>
        <taxon>Eukaryota</taxon>
        <taxon>Metazoa</taxon>
        <taxon>Chordata</taxon>
        <taxon>Craniata</taxon>
        <taxon>Vertebrata</taxon>
        <taxon>Euteleostomi</taxon>
        <taxon>Actinopterygii</taxon>
        <taxon>Neopterygii</taxon>
        <taxon>Teleostei</taxon>
        <taxon>Anguilliformes</taxon>
        <taxon>Anguillidae</taxon>
        <taxon>Anguilla</taxon>
    </lineage>
</organism>
<reference evidence="1" key="1">
    <citation type="submission" date="2014-11" db="EMBL/GenBank/DDBJ databases">
        <authorList>
            <person name="Amaro Gonzalez C."/>
        </authorList>
    </citation>
    <scope>NUCLEOTIDE SEQUENCE</scope>
</reference>
<name>A0A0E9S5N1_ANGAN</name>